<dbReference type="AlphaFoldDB" id="A0AAV4EMU7"/>
<accession>A0AAV4EMU7</accession>
<organism evidence="1 2">
    <name type="scientific">Elysia marginata</name>
    <dbReference type="NCBI Taxonomy" id="1093978"/>
    <lineage>
        <taxon>Eukaryota</taxon>
        <taxon>Metazoa</taxon>
        <taxon>Spiralia</taxon>
        <taxon>Lophotrochozoa</taxon>
        <taxon>Mollusca</taxon>
        <taxon>Gastropoda</taxon>
        <taxon>Heterobranchia</taxon>
        <taxon>Euthyneura</taxon>
        <taxon>Panpulmonata</taxon>
        <taxon>Sacoglossa</taxon>
        <taxon>Placobranchoidea</taxon>
        <taxon>Plakobranchidae</taxon>
        <taxon>Elysia</taxon>
    </lineage>
</organism>
<keyword evidence="2" id="KW-1185">Reference proteome</keyword>
<dbReference type="Proteomes" id="UP000762676">
    <property type="component" value="Unassembled WGS sequence"/>
</dbReference>
<gene>
    <name evidence="1" type="ORF">ElyMa_003573300</name>
</gene>
<evidence type="ECO:0000313" key="1">
    <source>
        <dbReference type="EMBL" id="GFR62057.1"/>
    </source>
</evidence>
<name>A0AAV4EMU7_9GAST</name>
<proteinExistence type="predicted"/>
<reference evidence="1 2" key="1">
    <citation type="journal article" date="2021" name="Elife">
        <title>Chloroplast acquisition without the gene transfer in kleptoplastic sea slugs, Plakobranchus ocellatus.</title>
        <authorList>
            <person name="Maeda T."/>
            <person name="Takahashi S."/>
            <person name="Yoshida T."/>
            <person name="Shimamura S."/>
            <person name="Takaki Y."/>
            <person name="Nagai Y."/>
            <person name="Toyoda A."/>
            <person name="Suzuki Y."/>
            <person name="Arimoto A."/>
            <person name="Ishii H."/>
            <person name="Satoh N."/>
            <person name="Nishiyama T."/>
            <person name="Hasebe M."/>
            <person name="Maruyama T."/>
            <person name="Minagawa J."/>
            <person name="Obokata J."/>
            <person name="Shigenobu S."/>
        </authorList>
    </citation>
    <scope>NUCLEOTIDE SEQUENCE [LARGE SCALE GENOMIC DNA]</scope>
</reference>
<comment type="caution">
    <text evidence="1">The sequence shown here is derived from an EMBL/GenBank/DDBJ whole genome shotgun (WGS) entry which is preliminary data.</text>
</comment>
<dbReference type="EMBL" id="BMAT01007314">
    <property type="protein sequence ID" value="GFR62057.1"/>
    <property type="molecule type" value="Genomic_DNA"/>
</dbReference>
<protein>
    <recommendedName>
        <fullName evidence="3">Carboxylesterase type B domain-containing protein</fullName>
    </recommendedName>
</protein>
<evidence type="ECO:0008006" key="3">
    <source>
        <dbReference type="Google" id="ProtNLM"/>
    </source>
</evidence>
<dbReference type="InterPro" id="IPR029058">
    <property type="entry name" value="AB_hydrolase_fold"/>
</dbReference>
<evidence type="ECO:0000313" key="2">
    <source>
        <dbReference type="Proteomes" id="UP000762676"/>
    </source>
</evidence>
<sequence length="121" mass="13222">MESKVVFNRRERRSLIQKVKPLCLVRTAASWLLQAIYTSLLTSVANLGGPSSSPGEDTSTTSDLAAHQLVMANTTSGVLRGKVDNSSQPTIFRYLGVPYARPPLGKEIACFSPMYFDVPVF</sequence>
<dbReference type="SUPFAM" id="SSF53474">
    <property type="entry name" value="alpha/beta-Hydrolases"/>
    <property type="match status" value="1"/>
</dbReference>
<dbReference type="Gene3D" id="3.40.50.1820">
    <property type="entry name" value="alpha/beta hydrolase"/>
    <property type="match status" value="1"/>
</dbReference>